<proteinExistence type="predicted"/>
<gene>
    <name evidence="1" type="ORF">HKO22_04155</name>
</gene>
<reference evidence="1" key="1">
    <citation type="submission" date="2020-04" db="EMBL/GenBank/DDBJ databases">
        <title>Peptoniphilus sp. nov. isolated from swine feces.</title>
        <authorList>
            <person name="Ryu S.W."/>
        </authorList>
    </citation>
    <scope>NUCLEOTIDE SEQUENCE [LARGE SCALE GENOMIC DNA]</scope>
    <source>
        <strain evidence="1">AGMB00490</strain>
    </source>
</reference>
<dbReference type="Proteomes" id="UP000568273">
    <property type="component" value="Unassembled WGS sequence"/>
</dbReference>
<dbReference type="AlphaFoldDB" id="A0A848RHL9"/>
<accession>A0A848RHL9</accession>
<sequence length="53" mass="6318">MEEKREIKTPPNKQLIMDIGKIKYTVNLHFKQGTGETYKDKILKLIKRETEKI</sequence>
<dbReference type="RefSeq" id="WP_169968758.1">
    <property type="nucleotide sequence ID" value="NZ_JABDSR010000004.1"/>
</dbReference>
<dbReference type="EMBL" id="JABDSR010000004">
    <property type="protein sequence ID" value="NMW84933.1"/>
    <property type="molecule type" value="Genomic_DNA"/>
</dbReference>
<keyword evidence="2" id="KW-1185">Reference proteome</keyword>
<evidence type="ECO:0000313" key="2">
    <source>
        <dbReference type="Proteomes" id="UP000568273"/>
    </source>
</evidence>
<name>A0A848RHL9_9FIRM</name>
<protein>
    <submittedName>
        <fullName evidence="1">Uncharacterized protein</fullName>
    </submittedName>
</protein>
<dbReference type="InterPro" id="IPR026990">
    <property type="entry name" value="TnpW"/>
</dbReference>
<comment type="caution">
    <text evidence="1">The sequence shown here is derived from an EMBL/GenBank/DDBJ whole genome shotgun (WGS) entry which is preliminary data.</text>
</comment>
<organism evidence="1 2">
    <name type="scientific">Peptoniphilus faecalis</name>
    <dbReference type="NCBI Taxonomy" id="2731255"/>
    <lineage>
        <taxon>Bacteria</taxon>
        <taxon>Bacillati</taxon>
        <taxon>Bacillota</taxon>
        <taxon>Tissierellia</taxon>
        <taxon>Tissierellales</taxon>
        <taxon>Peptoniphilaceae</taxon>
        <taxon>Peptoniphilus</taxon>
    </lineage>
</organism>
<evidence type="ECO:0000313" key="1">
    <source>
        <dbReference type="EMBL" id="NMW84933.1"/>
    </source>
</evidence>
<dbReference type="Pfam" id="PF14202">
    <property type="entry name" value="TnpW"/>
    <property type="match status" value="1"/>
</dbReference>